<organism evidence="2 3">
    <name type="scientific">Moorella mulderi DSM 14980</name>
    <dbReference type="NCBI Taxonomy" id="1122241"/>
    <lineage>
        <taxon>Bacteria</taxon>
        <taxon>Bacillati</taxon>
        <taxon>Bacillota</taxon>
        <taxon>Clostridia</taxon>
        <taxon>Neomoorellales</taxon>
        <taxon>Neomoorellaceae</taxon>
        <taxon>Neomoorella</taxon>
    </lineage>
</organism>
<sequence>MGFIKNLLKPLRDQRGSSFIENALWIIVVVLLVAGAGYALASQGVTPKLDQIRQSISDVQVPDIN</sequence>
<gene>
    <name evidence="2" type="ORF">MOMUL_27640</name>
</gene>
<accession>A0A151ATV5</accession>
<evidence type="ECO:0000313" key="3">
    <source>
        <dbReference type="Proteomes" id="UP000075670"/>
    </source>
</evidence>
<name>A0A151ATV5_9FIRM</name>
<evidence type="ECO:0000313" key="2">
    <source>
        <dbReference type="EMBL" id="KYH30980.1"/>
    </source>
</evidence>
<evidence type="ECO:0000256" key="1">
    <source>
        <dbReference type="SAM" id="Phobius"/>
    </source>
</evidence>
<keyword evidence="3" id="KW-1185">Reference proteome</keyword>
<dbReference type="PATRIC" id="fig|1122241.3.peg.2940"/>
<keyword evidence="1" id="KW-1133">Transmembrane helix</keyword>
<dbReference type="RefSeq" id="WP_062285671.1">
    <property type="nucleotide sequence ID" value="NZ_LTBC01000017.1"/>
</dbReference>
<keyword evidence="1" id="KW-0472">Membrane</keyword>
<feature type="transmembrane region" description="Helical" evidence="1">
    <location>
        <begin position="20"/>
        <end position="41"/>
    </location>
</feature>
<dbReference type="AlphaFoldDB" id="A0A151ATV5"/>
<comment type="caution">
    <text evidence="2">The sequence shown here is derived from an EMBL/GenBank/DDBJ whole genome shotgun (WGS) entry which is preliminary data.</text>
</comment>
<keyword evidence="1" id="KW-0812">Transmembrane</keyword>
<reference evidence="2 3" key="1">
    <citation type="submission" date="2016-02" db="EMBL/GenBank/DDBJ databases">
        <title>Genome sequence of Moorella mulderi DSM 14980.</title>
        <authorList>
            <person name="Poehlein A."/>
            <person name="Daniel R."/>
        </authorList>
    </citation>
    <scope>NUCLEOTIDE SEQUENCE [LARGE SCALE GENOMIC DNA]</scope>
    <source>
        <strain evidence="2 3">DSM 14980</strain>
    </source>
</reference>
<protein>
    <submittedName>
        <fullName evidence="2">Uncharacterized protein</fullName>
    </submittedName>
</protein>
<dbReference type="EMBL" id="LTBC01000017">
    <property type="protein sequence ID" value="KYH30980.1"/>
    <property type="molecule type" value="Genomic_DNA"/>
</dbReference>
<proteinExistence type="predicted"/>
<dbReference type="Proteomes" id="UP000075670">
    <property type="component" value="Unassembled WGS sequence"/>
</dbReference>